<comment type="caution">
    <text evidence="2">The sequence shown here is derived from an EMBL/GenBank/DDBJ whole genome shotgun (WGS) entry which is preliminary data.</text>
</comment>
<reference evidence="2 3" key="1">
    <citation type="submission" date="2016-03" db="EMBL/GenBank/DDBJ databases">
        <title>Fine-scale spatial genetic structure of a fungal parasite of coffee scale insects.</title>
        <authorList>
            <person name="Jackson D."/>
            <person name="Zemenick K.A."/>
            <person name="Malloure B."/>
            <person name="Quandt C.A."/>
            <person name="James T.Y."/>
        </authorList>
    </citation>
    <scope>NUCLEOTIDE SEQUENCE [LARGE SCALE GENOMIC DNA]</scope>
    <source>
        <strain evidence="2 3">UM487</strain>
    </source>
</reference>
<keyword evidence="1" id="KW-0812">Transmembrane</keyword>
<keyword evidence="1" id="KW-0472">Membrane</keyword>
<dbReference type="Proteomes" id="UP000243081">
    <property type="component" value="Unassembled WGS sequence"/>
</dbReference>
<dbReference type="OrthoDB" id="6770063at2759"/>
<protein>
    <submittedName>
        <fullName evidence="2">Uncharacterized protein</fullName>
    </submittedName>
</protein>
<dbReference type="AlphaFoldDB" id="A0A179IDY4"/>
<evidence type="ECO:0000256" key="1">
    <source>
        <dbReference type="SAM" id="Phobius"/>
    </source>
</evidence>
<gene>
    <name evidence="2" type="ORF">LLEC1_03829</name>
</gene>
<keyword evidence="1" id="KW-1133">Transmembrane helix</keyword>
<feature type="transmembrane region" description="Helical" evidence="1">
    <location>
        <begin position="81"/>
        <end position="101"/>
    </location>
</feature>
<dbReference type="EMBL" id="LUKN01001926">
    <property type="protein sequence ID" value="OAQ99969.1"/>
    <property type="molecule type" value="Genomic_DNA"/>
</dbReference>
<proteinExistence type="predicted"/>
<evidence type="ECO:0000313" key="3">
    <source>
        <dbReference type="Proteomes" id="UP000243081"/>
    </source>
</evidence>
<accession>A0A179IDY4</accession>
<sequence>MVPGACLDLIGIFMYGWTAQYRLHWIAPDIDMAIFGSGIVSILKQCKRTSPRRVLITVHEPLRPRSFFSAHKLGYGWGNSILGLAFLVLAAPAQSVPWLYGARMRAIGKHK</sequence>
<name>A0A179IDY4_CORDF</name>
<keyword evidence="3" id="KW-1185">Reference proteome</keyword>
<evidence type="ECO:0000313" key="2">
    <source>
        <dbReference type="EMBL" id="OAQ99969.1"/>
    </source>
</evidence>
<organism evidence="2 3">
    <name type="scientific">Cordyceps confragosa</name>
    <name type="common">Lecanicillium lecanii</name>
    <dbReference type="NCBI Taxonomy" id="2714763"/>
    <lineage>
        <taxon>Eukaryota</taxon>
        <taxon>Fungi</taxon>
        <taxon>Dikarya</taxon>
        <taxon>Ascomycota</taxon>
        <taxon>Pezizomycotina</taxon>
        <taxon>Sordariomycetes</taxon>
        <taxon>Hypocreomycetidae</taxon>
        <taxon>Hypocreales</taxon>
        <taxon>Cordycipitaceae</taxon>
        <taxon>Akanthomyces</taxon>
    </lineage>
</organism>